<organism evidence="1 2">
    <name type="scientific">Pistacia atlantica</name>
    <dbReference type="NCBI Taxonomy" id="434234"/>
    <lineage>
        <taxon>Eukaryota</taxon>
        <taxon>Viridiplantae</taxon>
        <taxon>Streptophyta</taxon>
        <taxon>Embryophyta</taxon>
        <taxon>Tracheophyta</taxon>
        <taxon>Spermatophyta</taxon>
        <taxon>Magnoliopsida</taxon>
        <taxon>eudicotyledons</taxon>
        <taxon>Gunneridae</taxon>
        <taxon>Pentapetalae</taxon>
        <taxon>rosids</taxon>
        <taxon>malvids</taxon>
        <taxon>Sapindales</taxon>
        <taxon>Anacardiaceae</taxon>
        <taxon>Pistacia</taxon>
    </lineage>
</organism>
<protein>
    <submittedName>
        <fullName evidence="1">Uncharacterized protein</fullName>
    </submittedName>
</protein>
<reference evidence="2" key="1">
    <citation type="journal article" date="2023" name="G3 (Bethesda)">
        <title>Genome assembly and association tests identify interacting loci associated with vigor, precocity, and sex in interspecific pistachio rootstocks.</title>
        <authorList>
            <person name="Palmer W."/>
            <person name="Jacygrad E."/>
            <person name="Sagayaradj S."/>
            <person name="Cavanaugh K."/>
            <person name="Han R."/>
            <person name="Bertier L."/>
            <person name="Beede B."/>
            <person name="Kafkas S."/>
            <person name="Golino D."/>
            <person name="Preece J."/>
            <person name="Michelmore R."/>
        </authorList>
    </citation>
    <scope>NUCLEOTIDE SEQUENCE [LARGE SCALE GENOMIC DNA]</scope>
</reference>
<evidence type="ECO:0000313" key="1">
    <source>
        <dbReference type="EMBL" id="KAJ0099468.1"/>
    </source>
</evidence>
<comment type="caution">
    <text evidence="1">The sequence shown here is derived from an EMBL/GenBank/DDBJ whole genome shotgun (WGS) entry which is preliminary data.</text>
</comment>
<name>A0ACC1BKK2_9ROSI</name>
<proteinExistence type="predicted"/>
<dbReference type="EMBL" id="CM047900">
    <property type="protein sequence ID" value="KAJ0099468.1"/>
    <property type="molecule type" value="Genomic_DNA"/>
</dbReference>
<gene>
    <name evidence="1" type="ORF">Patl1_20294</name>
</gene>
<keyword evidence="2" id="KW-1185">Reference proteome</keyword>
<dbReference type="Proteomes" id="UP001164250">
    <property type="component" value="Chromosome 4"/>
</dbReference>
<evidence type="ECO:0000313" key="2">
    <source>
        <dbReference type="Proteomes" id="UP001164250"/>
    </source>
</evidence>
<accession>A0ACC1BKK2</accession>
<sequence length="1080" mass="120690">MMEDLWLMFCGESGCSDTSGKRSNSDFLRFSKPNSCINHAFIICFDVLLLVMLLFNLIQKSSAKRLHTLARFQRFAPLQIIAAVLNGCLGLVYLVLGIWILEEKLRKTQTALPLNWWLLVLIQGVTWFVVSLTISLRGSRLPRAPMRLLSILTFLFSGIVCVLSIFAAILSKKISIKIALDVLSFPGALLLLIYAYKGNNHEESDTKASESGLYDPLNGEANGISKTDSVGQVTGFSKAGFFSKLSFWWLNPLMKRGREKTLEDEDIPSLREADRAESCYLQFLDQLNKQKQIEPSSQPSILRTIIICHWKEIFVSGFFALLKILTISAGPLLLNAFILVAEGNTAFKYEGYVLAIALFFAKSLESLSQRQWYFRSRLIGLKVRSLLTAAIYKKQLRLSNAARLTHSGGEIMNYVTVDAYRIGEFPFWFHQTWTTSLQLCIALVILFRAVGLATVAALVVIILTVLCNTPLAKLQHKFQSKLMVAQDERLKACTEALVNMKVLKLYAWETHFKKVIENLRKVEYKWLSAVQLRKAYNSFLFWSSPVLVSTATFGACYFLKIPLYASNVFTFVATLRLVQDPIRMIPDVIGVVIQAKVAFARVVNFLEAPELQGATVRQKGNLENVNHAIFIKSANFSWEENSLKPSLRNISLEVRPGEKVAVCGEVGSGKSTLLAAILGEVPKTEGTIQVYGKIAYVSQTAWIQTGSIRENILFGSSMDSQRYQETLERCSLVKDLELLPYGDHTEIGERGVNLSGGQKQRIQLARALYQDADIYLLDDPFSAVDAHTATSLFNEYVMGALSEKAVLLVTHQVDFLPAFDSVLLMSDGEILRAASYHQLLSSSKEFQDLVNAHKETAGSERLADVTSQKHGTPTKEIKKGYVDKQFKAPKGDQLIKQEEREIGDTGLQPYIQYLKQNKGFLFFSLAGLSHLVFVFGQISQNTWMASNVDNPHVSTLRLIVVYLVIGFTSTAFLLCRSLSTVFLGLRSSQSLFSQLLNSLFRAPMSFYDSTPLGRILSRVSSDLSIVDLDIPFSLIFAIGATTNAYTNLGVLAVVTWQVLFVSIPVIFVAIRLQVILCKFS</sequence>